<reference evidence="4" key="2">
    <citation type="submission" date="2022-06" db="UniProtKB">
        <authorList>
            <consortium name="EnsemblMetazoa"/>
        </authorList>
    </citation>
    <scope>IDENTIFICATION</scope>
    <source>
        <strain evidence="4">PS312</strain>
    </source>
</reference>
<dbReference type="EnsemblMetazoa" id="PPA36542.1">
    <property type="protein sequence ID" value="PPA36542.1"/>
    <property type="gene ID" value="WBGene00274911"/>
</dbReference>
<dbReference type="InterPro" id="IPR001841">
    <property type="entry name" value="Znf_RING"/>
</dbReference>
<accession>A0A8R1YUC4</accession>
<dbReference type="PROSITE" id="PS51304">
    <property type="entry name" value="GALECTIN"/>
    <property type="match status" value="1"/>
</dbReference>
<dbReference type="InterPro" id="IPR051728">
    <property type="entry name" value="RING-FYVE_E3_ubiquitin-ligase"/>
</dbReference>
<dbReference type="Pfam" id="PF13920">
    <property type="entry name" value="zf-C3HC4_3"/>
    <property type="match status" value="1"/>
</dbReference>
<evidence type="ECO:0000256" key="2">
    <source>
        <dbReference type="ARBA" id="ARBA00022771"/>
    </source>
</evidence>
<dbReference type="Proteomes" id="UP000005239">
    <property type="component" value="Unassembled WGS sequence"/>
</dbReference>
<dbReference type="PANTHER" id="PTHR14879">
    <property type="entry name" value="CASPASE REGULATOR, RING FINGER DOMAIN-CONTAINING"/>
    <property type="match status" value="1"/>
</dbReference>
<accession>A0A2A6CWY7</accession>
<dbReference type="SUPFAM" id="SSF57850">
    <property type="entry name" value="RING/U-box"/>
    <property type="match status" value="1"/>
</dbReference>
<keyword evidence="3" id="KW-0862">Zinc</keyword>
<dbReference type="GO" id="GO:0043161">
    <property type="term" value="P:proteasome-mediated ubiquitin-dependent protein catabolic process"/>
    <property type="evidence" value="ECO:0000318"/>
    <property type="project" value="GO_Central"/>
</dbReference>
<evidence type="ECO:0000313" key="5">
    <source>
        <dbReference type="Proteomes" id="UP000005239"/>
    </source>
</evidence>
<dbReference type="SMART" id="SM00184">
    <property type="entry name" value="RING"/>
    <property type="match status" value="1"/>
</dbReference>
<keyword evidence="2" id="KW-0863">Zinc-finger</keyword>
<dbReference type="GO" id="GO:0061630">
    <property type="term" value="F:ubiquitin protein ligase activity"/>
    <property type="evidence" value="ECO:0000318"/>
    <property type="project" value="GO_Central"/>
</dbReference>
<dbReference type="InterPro" id="IPR013083">
    <property type="entry name" value="Znf_RING/FYVE/PHD"/>
</dbReference>
<protein>
    <submittedName>
        <fullName evidence="4">Uncharacterized protein</fullName>
    </submittedName>
</protein>
<dbReference type="InterPro" id="IPR001079">
    <property type="entry name" value="Galectin_CRD"/>
</dbReference>
<dbReference type="GO" id="GO:1902042">
    <property type="term" value="P:negative regulation of extrinsic apoptotic signaling pathway via death domain receptors"/>
    <property type="evidence" value="ECO:0000318"/>
    <property type="project" value="GO_Central"/>
</dbReference>
<name>A0A2A6CWY7_PRIPA</name>
<reference evidence="5" key="1">
    <citation type="journal article" date="2008" name="Nat. Genet.">
        <title>The Pristionchus pacificus genome provides a unique perspective on nematode lifestyle and parasitism.</title>
        <authorList>
            <person name="Dieterich C."/>
            <person name="Clifton S.W."/>
            <person name="Schuster L.N."/>
            <person name="Chinwalla A."/>
            <person name="Delehaunty K."/>
            <person name="Dinkelacker I."/>
            <person name="Fulton L."/>
            <person name="Fulton R."/>
            <person name="Godfrey J."/>
            <person name="Minx P."/>
            <person name="Mitreva M."/>
            <person name="Roeseler W."/>
            <person name="Tian H."/>
            <person name="Witte H."/>
            <person name="Yang S.P."/>
            <person name="Wilson R.K."/>
            <person name="Sommer R.J."/>
        </authorList>
    </citation>
    <scope>NUCLEOTIDE SEQUENCE [LARGE SCALE GENOMIC DNA]</scope>
    <source>
        <strain evidence="5">PS312</strain>
    </source>
</reference>
<dbReference type="PROSITE" id="PS50089">
    <property type="entry name" value="ZF_RING_2"/>
    <property type="match status" value="1"/>
</dbReference>
<dbReference type="PANTHER" id="PTHR14879:SF15">
    <property type="entry name" value="E3 UBIQUITIN-PROTEIN LIGASE RIFIFYLIN-LIKE PROTEIN"/>
    <property type="match status" value="1"/>
</dbReference>
<proteinExistence type="predicted"/>
<dbReference type="AlphaFoldDB" id="A0A2A6CWY7"/>
<dbReference type="GO" id="GO:0030246">
    <property type="term" value="F:carbohydrate binding"/>
    <property type="evidence" value="ECO:0007669"/>
    <property type="project" value="UniProtKB-KW"/>
</dbReference>
<dbReference type="OrthoDB" id="1711136at2759"/>
<evidence type="ECO:0000256" key="3">
    <source>
        <dbReference type="ARBA" id="ARBA00022833"/>
    </source>
</evidence>
<keyword evidence="5" id="KW-1185">Reference proteome</keyword>
<keyword evidence="1" id="KW-0430">Lectin</keyword>
<dbReference type="GO" id="GO:0005886">
    <property type="term" value="C:plasma membrane"/>
    <property type="evidence" value="ECO:0000318"/>
    <property type="project" value="GO_Central"/>
</dbReference>
<organism evidence="4 5">
    <name type="scientific">Pristionchus pacificus</name>
    <name type="common">Parasitic nematode worm</name>
    <dbReference type="NCBI Taxonomy" id="54126"/>
    <lineage>
        <taxon>Eukaryota</taxon>
        <taxon>Metazoa</taxon>
        <taxon>Ecdysozoa</taxon>
        <taxon>Nematoda</taxon>
        <taxon>Chromadorea</taxon>
        <taxon>Rhabditida</taxon>
        <taxon>Rhabditina</taxon>
        <taxon>Diplogasteromorpha</taxon>
        <taxon>Diplogasteroidea</taxon>
        <taxon>Neodiplogasteridae</taxon>
        <taxon>Pristionchus</taxon>
    </lineage>
</organism>
<dbReference type="Gene3D" id="3.30.40.10">
    <property type="entry name" value="Zinc/RING finger domain, C3HC4 (zinc finger)"/>
    <property type="match status" value="1"/>
</dbReference>
<gene>
    <name evidence="4" type="primary">WBGene00274911</name>
</gene>
<dbReference type="GO" id="GO:0005737">
    <property type="term" value="C:cytoplasm"/>
    <property type="evidence" value="ECO:0000318"/>
    <property type="project" value="GO_Central"/>
</dbReference>
<evidence type="ECO:0000256" key="1">
    <source>
        <dbReference type="ARBA" id="ARBA00022734"/>
    </source>
</evidence>
<keyword evidence="2" id="KW-0479">Metal-binding</keyword>
<sequence length="996" mass="113655">MDHEGVLIDLSAAELKDLKLIGINKGTAVYYKYKEKEVATSPSSLRRVRSNVIIIEHDNSIYRRYGPNDSCPYIYMVDYLRKKLDVVDINAMKFLPALSLTCRTSYPEISGVHNGKITIYQSHDRVVMSAQLPEGYPLLFPSLLDRTCDREGRRREEGSAIPKPIPSGQFKYAIFINQSNSLTANTQATAMFKKSTNTERNDGMSRELDALAKQIDKLKMIAGETSTIRPLHETSAPSTGPCCVICLDKQPNMIFFECMHVIVCEECMTDAAKNPSTAIIKCPNCRAYIKKSAKMRLFLFFAAVLVVTLRAQNTLGDVTHMTFTGGLPYGAILTFYIKHVGNDDYPESVWINFYDLPAVEMDKVYDVPAHLRIDRDKNWYKPVYSNSFIVKDEVVREQPQDEVLPSNGWWRVDVIKHDEYSMNVFLQGYWSDVREFKMSLNGIKSVYVMPCPNVDQKSVQIRIKLPNSNVPPMSVEKFKTDMYSDRFVIGLSFYAFPVGSHMEFAAVLRSSGGAKYKTPALLFVNTDENGGPAPQGAPEFALKICQHWDGYTQRTYIGDSRGQTECTQDKPNGDFQHFKIERVAKTIVSMRIFYKPSTGAKGVECRHTVPDDLAKYLDQHFQIESRHGALVFHLDHSMRLLLWMSAYLIAFLDARNVVKPVTMKGLPSGLPDGSILTIFFKHKGNNDKPEPVFIDFYDLPSVEMDHVYDVPAHLRIDRDEEFPVVSNSYVNGAWLNNSTNREQPLDELPPSNGFWRVDVYKHDEYHMNVFFQGFWSDVREFRQSLNGLKSVYVISDFVNHLSVQIRLKTPSYVSPMSVDEFKTNMYSKADRKIMSFPSFPVGSHIELTVVLRASGGAKYNQPAILFVPETTRKHWNNYFLKIVQQWHEGTEKMYIGSDFVHNPWHIRCGSEKPHGDLQHLRLERTAGDKVAMQLFYGRSTGPKGVICEYTIPEEFVADLDQPFSFVSQDGALILHMDHSIPRSIEIEKEVKRSTFF</sequence>
<dbReference type="GO" id="GO:0008270">
    <property type="term" value="F:zinc ion binding"/>
    <property type="evidence" value="ECO:0007669"/>
    <property type="project" value="UniProtKB-KW"/>
</dbReference>
<evidence type="ECO:0000313" key="4">
    <source>
        <dbReference type="EnsemblMetazoa" id="PPA36542.1"/>
    </source>
</evidence>